<dbReference type="OrthoDB" id="2690153at2759"/>
<evidence type="ECO:0000256" key="2">
    <source>
        <dbReference type="ARBA" id="ARBA00022630"/>
    </source>
</evidence>
<dbReference type="AlphaFoldDB" id="A0A8H5BD30"/>
<dbReference type="SUPFAM" id="SSF51905">
    <property type="entry name" value="FAD/NAD(P)-binding domain"/>
    <property type="match status" value="1"/>
</dbReference>
<dbReference type="Gene3D" id="3.30.70.2450">
    <property type="match status" value="1"/>
</dbReference>
<protein>
    <recommendedName>
        <fullName evidence="5">FAD-binding domain-containing protein</fullName>
    </recommendedName>
</protein>
<dbReference type="PRINTS" id="PR00420">
    <property type="entry name" value="RNGMNOXGNASE"/>
</dbReference>
<dbReference type="InterPro" id="IPR036188">
    <property type="entry name" value="FAD/NAD-bd_sf"/>
</dbReference>
<evidence type="ECO:0000256" key="4">
    <source>
        <dbReference type="ARBA" id="ARBA00023002"/>
    </source>
</evidence>
<dbReference type="Gene3D" id="3.40.30.120">
    <property type="match status" value="1"/>
</dbReference>
<dbReference type="InterPro" id="IPR050641">
    <property type="entry name" value="RIFMO-like"/>
</dbReference>
<keyword evidence="4" id="KW-0560">Oxidoreductase</keyword>
<keyword evidence="2" id="KW-0285">Flavoprotein</keyword>
<dbReference type="Gene3D" id="3.50.50.60">
    <property type="entry name" value="FAD/NAD(P)-binding domain"/>
    <property type="match status" value="1"/>
</dbReference>
<feature type="domain" description="FAD-binding" evidence="5">
    <location>
        <begin position="6"/>
        <end position="356"/>
    </location>
</feature>
<dbReference type="PANTHER" id="PTHR43004">
    <property type="entry name" value="TRK SYSTEM POTASSIUM UPTAKE PROTEIN"/>
    <property type="match status" value="1"/>
</dbReference>
<accession>A0A8H5BD30</accession>
<evidence type="ECO:0000256" key="1">
    <source>
        <dbReference type="ARBA" id="ARBA00001974"/>
    </source>
</evidence>
<evidence type="ECO:0000313" key="7">
    <source>
        <dbReference type="Proteomes" id="UP000567179"/>
    </source>
</evidence>
<gene>
    <name evidence="6" type="ORF">D9619_000217</name>
</gene>
<dbReference type="EMBL" id="JAACJJ010000028">
    <property type="protein sequence ID" value="KAF5321077.1"/>
    <property type="molecule type" value="Genomic_DNA"/>
</dbReference>
<sequence length="571" mass="63076">MVPSDQVLISGAGPAGLVLALALRKNGLNIRIIDRELGPRLGERGPGVSARSLELHRILRTFPKIYAAAGCVPTMREHDPKDPHKIVRTFELMPVNKTNPNAPWRNYVAIGQNHQERILREHLEKCGTSVEFGSELRTFTQFEDRVTAEIVKRDSTGKETIEKEDFAWLIGADGARSVVRKTLGVSFLGETKDDEEAVLADLRINSPQSEFWDMWGSRETKLLLQRPSSQDRDVVSIILMGKVDGDRLVKDPAALVDELHGVVGRQDIEFGKVLWSSRYRPNIRMVDTLRVGRVFLAGDAAHCHPPAGGQGLNSSIQDSFNLAWKLALVHKGIAKAPLLDTYGEERLPVIAQMLNKTTDLLKYTFSDSNGAATHWSTEAEIRKDMNQLGVSYRGSSLVYYEPTDGDPVFLKGIGYNRESETDALPGDRAPEAPGLFRLGESDITTSLFNIFLPSHHTVLVFSERNTAVAALEHIANALQSQPSNTIQGVLLVSTQDQEIVVNPHVGFDLNLIDGEGHAFKGYRVQHQPVVSGQQTPLVVIVRPDGVIGARFRGPEGVVRYFNCIFNGPPTH</sequence>
<name>A0A8H5BD30_9AGAR</name>
<dbReference type="InterPro" id="IPR002938">
    <property type="entry name" value="FAD-bd"/>
</dbReference>
<organism evidence="6 7">
    <name type="scientific">Psilocybe cf. subviscida</name>
    <dbReference type="NCBI Taxonomy" id="2480587"/>
    <lineage>
        <taxon>Eukaryota</taxon>
        <taxon>Fungi</taxon>
        <taxon>Dikarya</taxon>
        <taxon>Basidiomycota</taxon>
        <taxon>Agaricomycotina</taxon>
        <taxon>Agaricomycetes</taxon>
        <taxon>Agaricomycetidae</taxon>
        <taxon>Agaricales</taxon>
        <taxon>Agaricineae</taxon>
        <taxon>Strophariaceae</taxon>
        <taxon>Psilocybe</taxon>
    </lineage>
</organism>
<comment type="caution">
    <text evidence="6">The sequence shown here is derived from an EMBL/GenBank/DDBJ whole genome shotgun (WGS) entry which is preliminary data.</text>
</comment>
<dbReference type="PANTHER" id="PTHR43004:SF19">
    <property type="entry name" value="BINDING MONOOXYGENASE, PUTATIVE (JCVI)-RELATED"/>
    <property type="match status" value="1"/>
</dbReference>
<evidence type="ECO:0000259" key="5">
    <source>
        <dbReference type="Pfam" id="PF01494"/>
    </source>
</evidence>
<dbReference type="GO" id="GO:0071949">
    <property type="term" value="F:FAD binding"/>
    <property type="evidence" value="ECO:0007669"/>
    <property type="project" value="InterPro"/>
</dbReference>
<proteinExistence type="predicted"/>
<keyword evidence="7" id="KW-1185">Reference proteome</keyword>
<dbReference type="GO" id="GO:0016709">
    <property type="term" value="F:oxidoreductase activity, acting on paired donors, with incorporation or reduction of molecular oxygen, NAD(P)H as one donor, and incorporation of one atom of oxygen"/>
    <property type="evidence" value="ECO:0007669"/>
    <property type="project" value="UniProtKB-ARBA"/>
</dbReference>
<evidence type="ECO:0000313" key="6">
    <source>
        <dbReference type="EMBL" id="KAF5321077.1"/>
    </source>
</evidence>
<comment type="cofactor">
    <cofactor evidence="1">
        <name>FAD</name>
        <dbReference type="ChEBI" id="CHEBI:57692"/>
    </cofactor>
</comment>
<dbReference type="Pfam" id="PF01494">
    <property type="entry name" value="FAD_binding_3"/>
    <property type="match status" value="1"/>
</dbReference>
<dbReference type="Proteomes" id="UP000567179">
    <property type="component" value="Unassembled WGS sequence"/>
</dbReference>
<evidence type="ECO:0000256" key="3">
    <source>
        <dbReference type="ARBA" id="ARBA00022827"/>
    </source>
</evidence>
<keyword evidence="3" id="KW-0274">FAD</keyword>
<reference evidence="6 7" key="1">
    <citation type="journal article" date="2020" name="ISME J.">
        <title>Uncovering the hidden diversity of litter-decomposition mechanisms in mushroom-forming fungi.</title>
        <authorList>
            <person name="Floudas D."/>
            <person name="Bentzer J."/>
            <person name="Ahren D."/>
            <person name="Johansson T."/>
            <person name="Persson P."/>
            <person name="Tunlid A."/>
        </authorList>
    </citation>
    <scope>NUCLEOTIDE SEQUENCE [LARGE SCALE GENOMIC DNA]</scope>
    <source>
        <strain evidence="6 7">CBS 101986</strain>
    </source>
</reference>